<protein>
    <submittedName>
        <fullName evidence="7">TM2 domain-containing protein</fullName>
    </submittedName>
</protein>
<dbReference type="GO" id="GO:0016020">
    <property type="term" value="C:membrane"/>
    <property type="evidence" value="ECO:0007669"/>
    <property type="project" value="UniProtKB-SubCell"/>
</dbReference>
<evidence type="ECO:0000256" key="3">
    <source>
        <dbReference type="ARBA" id="ARBA00022989"/>
    </source>
</evidence>
<dbReference type="STRING" id="1852522.SAMN06295960_2056"/>
<keyword evidence="4 5" id="KW-0472">Membrane</keyword>
<evidence type="ECO:0000256" key="5">
    <source>
        <dbReference type="SAM" id="Phobius"/>
    </source>
</evidence>
<dbReference type="RefSeq" id="WP_169027862.1">
    <property type="nucleotide sequence ID" value="NZ_FXAZ01000002.1"/>
</dbReference>
<sequence length="130" mass="14827">MLSRYDLTTKELMLLQSEMRNLEKSAGVAYLLLIGGHLGAHRFYLKRTWSAIIQLVLFILATIMYVTLCIFIDTGFDAMIILSLVGFLIPALALLIWIIVDLFLISKMVRAYNAEIEQQLLMQIKAYPIS</sequence>
<evidence type="ECO:0000256" key="2">
    <source>
        <dbReference type="ARBA" id="ARBA00022692"/>
    </source>
</evidence>
<proteinExistence type="predicted"/>
<evidence type="ECO:0000256" key="4">
    <source>
        <dbReference type="ARBA" id="ARBA00023136"/>
    </source>
</evidence>
<keyword evidence="3 5" id="KW-1133">Transmembrane helix</keyword>
<evidence type="ECO:0000256" key="1">
    <source>
        <dbReference type="ARBA" id="ARBA00004141"/>
    </source>
</evidence>
<feature type="transmembrane region" description="Helical" evidence="5">
    <location>
        <begin position="27"/>
        <end position="45"/>
    </location>
</feature>
<dbReference type="Pfam" id="PF05154">
    <property type="entry name" value="TM2"/>
    <property type="match status" value="1"/>
</dbReference>
<dbReference type="AlphaFoldDB" id="A0A1X7K4D9"/>
<evidence type="ECO:0000313" key="8">
    <source>
        <dbReference type="Proteomes" id="UP000193834"/>
    </source>
</evidence>
<comment type="subcellular location">
    <subcellularLocation>
        <location evidence="1">Membrane</location>
        <topology evidence="1">Multi-pass membrane protein</topology>
    </subcellularLocation>
</comment>
<accession>A0A1X7K4D9</accession>
<reference evidence="7 8" key="1">
    <citation type="submission" date="2017-04" db="EMBL/GenBank/DDBJ databases">
        <authorList>
            <person name="Afonso C.L."/>
            <person name="Miller P.J."/>
            <person name="Scott M.A."/>
            <person name="Spackman E."/>
            <person name="Goraichik I."/>
            <person name="Dimitrov K.M."/>
            <person name="Suarez D.L."/>
            <person name="Swayne D.E."/>
        </authorList>
    </citation>
    <scope>NUCLEOTIDE SEQUENCE [LARGE SCALE GENOMIC DNA]</scope>
    <source>
        <strain evidence="7 8">11</strain>
    </source>
</reference>
<evidence type="ECO:0000259" key="6">
    <source>
        <dbReference type="Pfam" id="PF05154"/>
    </source>
</evidence>
<dbReference type="InterPro" id="IPR007829">
    <property type="entry name" value="TM2"/>
</dbReference>
<feature type="transmembrane region" description="Helical" evidence="5">
    <location>
        <begin position="78"/>
        <end position="100"/>
    </location>
</feature>
<name>A0A1X7K4D9_9BACL</name>
<feature type="domain" description="TM2" evidence="6">
    <location>
        <begin position="23"/>
        <end position="67"/>
    </location>
</feature>
<dbReference type="EMBL" id="FXAZ01000002">
    <property type="protein sequence ID" value="SMG35864.1"/>
    <property type="molecule type" value="Genomic_DNA"/>
</dbReference>
<feature type="transmembrane region" description="Helical" evidence="5">
    <location>
        <begin position="52"/>
        <end position="72"/>
    </location>
</feature>
<gene>
    <name evidence="7" type="ORF">SAMN06295960_2056</name>
</gene>
<keyword evidence="2 5" id="KW-0812">Transmembrane</keyword>
<dbReference type="Proteomes" id="UP000193834">
    <property type="component" value="Unassembled WGS sequence"/>
</dbReference>
<evidence type="ECO:0000313" key="7">
    <source>
        <dbReference type="EMBL" id="SMG35864.1"/>
    </source>
</evidence>
<keyword evidence="8" id="KW-1185">Reference proteome</keyword>
<organism evidence="7 8">
    <name type="scientific">Paenibacillus aquistagni</name>
    <dbReference type="NCBI Taxonomy" id="1852522"/>
    <lineage>
        <taxon>Bacteria</taxon>
        <taxon>Bacillati</taxon>
        <taxon>Bacillota</taxon>
        <taxon>Bacilli</taxon>
        <taxon>Bacillales</taxon>
        <taxon>Paenibacillaceae</taxon>
        <taxon>Paenibacillus</taxon>
    </lineage>
</organism>